<evidence type="ECO:0000313" key="2">
    <source>
        <dbReference type="Proteomes" id="UP000005778"/>
    </source>
</evidence>
<gene>
    <name evidence="1" type="ORF">DespoDRAFT_03103</name>
</gene>
<proteinExistence type="predicted"/>
<reference evidence="1 2" key="2">
    <citation type="submission" date="2012-02" db="EMBL/GenBank/DDBJ databases">
        <title>Improved High-Quality Draft sequence of Desulfobacter postgatei 2ac9.</title>
        <authorList>
            <consortium name="US DOE Joint Genome Institute"/>
            <person name="Lucas S."/>
            <person name="Han J."/>
            <person name="Lapidus A."/>
            <person name="Cheng J.-F."/>
            <person name="Goodwin L."/>
            <person name="Pitluck S."/>
            <person name="Peters L."/>
            <person name="Ovchinnikova G."/>
            <person name="Held B."/>
            <person name="Detter J.C."/>
            <person name="Han C."/>
            <person name="Tapia R."/>
            <person name="Land M."/>
            <person name="Hauser L."/>
            <person name="Kyrpides N."/>
            <person name="Ivanova N."/>
            <person name="Pagani I."/>
            <person name="Orellana R."/>
            <person name="Lovley D."/>
            <person name="Woyke T."/>
        </authorList>
    </citation>
    <scope>NUCLEOTIDE SEQUENCE [LARGE SCALE GENOMIC DNA]</scope>
    <source>
        <strain evidence="1 2">2ac9</strain>
    </source>
</reference>
<dbReference type="AlphaFoldDB" id="I5B5Z1"/>
<accession>I5B5Z1</accession>
<evidence type="ECO:0000313" key="1">
    <source>
        <dbReference type="EMBL" id="EIM64904.1"/>
    </source>
</evidence>
<dbReference type="Proteomes" id="UP000005778">
    <property type="component" value="Chromosome"/>
</dbReference>
<dbReference type="STRING" id="879212.DespoDRAFT_03103"/>
<sequence length="50" mass="5557">MGGLSDQRGEIPGKSMISFVKGKMPLVGSRTKLTNWNYEGYESKTSQKFS</sequence>
<protein>
    <submittedName>
        <fullName evidence="1">Uncharacterized protein</fullName>
    </submittedName>
</protein>
<organism evidence="1 2">
    <name type="scientific">Desulfobacter postgatei 2ac9</name>
    <dbReference type="NCBI Taxonomy" id="879212"/>
    <lineage>
        <taxon>Bacteria</taxon>
        <taxon>Pseudomonadati</taxon>
        <taxon>Thermodesulfobacteriota</taxon>
        <taxon>Desulfobacteria</taxon>
        <taxon>Desulfobacterales</taxon>
        <taxon>Desulfobacteraceae</taxon>
        <taxon>Desulfobacter</taxon>
    </lineage>
</organism>
<dbReference type="HOGENOM" id="CLU_3117188_0_0_7"/>
<reference evidence="1 2" key="1">
    <citation type="submission" date="2011-09" db="EMBL/GenBank/DDBJ databases">
        <authorList>
            <consortium name="US DOE Joint Genome Institute (JGI-PGF)"/>
            <person name="Lucas S."/>
            <person name="Han J."/>
            <person name="Lapidus A."/>
            <person name="Cheng J.-F."/>
            <person name="Goodwin L."/>
            <person name="Pitluck S."/>
            <person name="Peters L."/>
            <person name="Land M.L."/>
            <person name="Hauser L."/>
            <person name="Orellana R."/>
            <person name="Lovley D."/>
            <person name="Woyke T.J."/>
        </authorList>
    </citation>
    <scope>NUCLEOTIDE SEQUENCE [LARGE SCALE GENOMIC DNA]</scope>
    <source>
        <strain evidence="1 2">2ac9</strain>
    </source>
</reference>
<name>I5B5Z1_9BACT</name>
<keyword evidence="2" id="KW-1185">Reference proteome</keyword>
<dbReference type="EMBL" id="CM001488">
    <property type="protein sequence ID" value="EIM64904.1"/>
    <property type="molecule type" value="Genomic_DNA"/>
</dbReference>